<comment type="caution">
    <text evidence="1">The sequence shown here is derived from an EMBL/GenBank/DDBJ whole genome shotgun (WGS) entry which is preliminary data.</text>
</comment>
<gene>
    <name evidence="1" type="ORF">S01H1_23383</name>
</gene>
<dbReference type="AlphaFoldDB" id="X0UA43"/>
<organism evidence="1">
    <name type="scientific">marine sediment metagenome</name>
    <dbReference type="NCBI Taxonomy" id="412755"/>
    <lineage>
        <taxon>unclassified sequences</taxon>
        <taxon>metagenomes</taxon>
        <taxon>ecological metagenomes</taxon>
    </lineage>
</organism>
<feature type="non-terminal residue" evidence="1">
    <location>
        <position position="1"/>
    </location>
</feature>
<name>X0UA43_9ZZZZ</name>
<protein>
    <submittedName>
        <fullName evidence="1">Uncharacterized protein</fullName>
    </submittedName>
</protein>
<feature type="non-terminal residue" evidence="1">
    <location>
        <position position="146"/>
    </location>
</feature>
<evidence type="ECO:0000313" key="1">
    <source>
        <dbReference type="EMBL" id="GAF97222.1"/>
    </source>
</evidence>
<accession>X0UA43</accession>
<dbReference type="EMBL" id="BARS01013483">
    <property type="protein sequence ID" value="GAF97222.1"/>
    <property type="molecule type" value="Genomic_DNA"/>
</dbReference>
<sequence length="146" mass="16730">VNYVKEEKLFGCPTFNNFSQIVEQDMLYDEGEIDNSAYSMNGWLSEENSVSIPRHSEVVVAHDHMEPRIENGNDMLYANSSGVNFEHYRTGGRQDWYRGIFRHSVKSAGALETGGKLNCLWLDGHVTTIRETLGVEIPKRWYDPLD</sequence>
<proteinExistence type="predicted"/>
<reference evidence="1" key="1">
    <citation type="journal article" date="2014" name="Front. Microbiol.">
        <title>High frequency of phylogenetically diverse reductive dehalogenase-homologous genes in deep subseafloor sedimentary metagenomes.</title>
        <authorList>
            <person name="Kawai M."/>
            <person name="Futagami T."/>
            <person name="Toyoda A."/>
            <person name="Takaki Y."/>
            <person name="Nishi S."/>
            <person name="Hori S."/>
            <person name="Arai W."/>
            <person name="Tsubouchi T."/>
            <person name="Morono Y."/>
            <person name="Uchiyama I."/>
            <person name="Ito T."/>
            <person name="Fujiyama A."/>
            <person name="Inagaki F."/>
            <person name="Takami H."/>
        </authorList>
    </citation>
    <scope>NUCLEOTIDE SEQUENCE</scope>
    <source>
        <strain evidence="1">Expedition CK06-06</strain>
    </source>
</reference>